<dbReference type="Proteomes" id="UP000192769">
    <property type="component" value="Unassembled WGS sequence"/>
</dbReference>
<evidence type="ECO:0000313" key="2">
    <source>
        <dbReference type="EMBL" id="OQP30650.1"/>
    </source>
</evidence>
<dbReference type="InterPro" id="IPR008407">
    <property type="entry name" value="Brnchd-chn_aa_trnsp_AzlD"/>
</dbReference>
<sequence>MNHHALIVAGIALLASGTYLMRLAGVKLGNRLPITERTQTMLSDAATILLLAVASTTTLFEGQHFAGMARVLGVAFAIFLAWRKAPLIAVIIGAAVMTAALRYCGVP</sequence>
<feature type="transmembrane region" description="Helical" evidence="1">
    <location>
        <begin position="41"/>
        <end position="60"/>
    </location>
</feature>
<comment type="caution">
    <text evidence="2">The sequence shown here is derived from an EMBL/GenBank/DDBJ whole genome shotgun (WGS) entry which is preliminary data.</text>
</comment>
<dbReference type="RefSeq" id="WP_081141879.1">
    <property type="nucleotide sequence ID" value="NZ_MWUE01000033.1"/>
</dbReference>
<keyword evidence="1" id="KW-0472">Membrane</keyword>
<dbReference type="OrthoDB" id="6694704at2"/>
<keyword evidence="1" id="KW-0812">Transmembrane</keyword>
<evidence type="ECO:0000313" key="3">
    <source>
        <dbReference type="Proteomes" id="UP000192769"/>
    </source>
</evidence>
<evidence type="ECO:0000256" key="1">
    <source>
        <dbReference type="SAM" id="Phobius"/>
    </source>
</evidence>
<dbReference type="Pfam" id="PF05437">
    <property type="entry name" value="AzlD"/>
    <property type="match status" value="1"/>
</dbReference>
<dbReference type="EMBL" id="MWUE01000033">
    <property type="protein sequence ID" value="OQP30650.1"/>
    <property type="molecule type" value="Genomic_DNA"/>
</dbReference>
<keyword evidence="3" id="KW-1185">Reference proteome</keyword>
<dbReference type="AlphaFoldDB" id="A0A1V9D9U1"/>
<organism evidence="2 3">
    <name type="scientific">Pantoea latae</name>
    <dbReference type="NCBI Taxonomy" id="1964541"/>
    <lineage>
        <taxon>Bacteria</taxon>
        <taxon>Pseudomonadati</taxon>
        <taxon>Pseudomonadota</taxon>
        <taxon>Gammaproteobacteria</taxon>
        <taxon>Enterobacterales</taxon>
        <taxon>Erwiniaceae</taxon>
        <taxon>Pantoea</taxon>
    </lineage>
</organism>
<proteinExistence type="predicted"/>
<protein>
    <submittedName>
        <fullName evidence="2">Branched-chain amino acid transport</fullName>
    </submittedName>
</protein>
<gene>
    <name evidence="2" type="ORF">B2J69_20645</name>
</gene>
<name>A0A1V9D9U1_9GAMM</name>
<feature type="transmembrane region" description="Helical" evidence="1">
    <location>
        <begin position="88"/>
        <end position="105"/>
    </location>
</feature>
<accession>A0A1V9D9U1</accession>
<reference evidence="2 3" key="1">
    <citation type="submission" date="2017-02" db="EMBL/GenBank/DDBJ databases">
        <title>Whole genome shotgun sequence of Pantoea agglomerans strain AS1 isolated from a cycad, Zamia floridana in Central Florida, USA.</title>
        <authorList>
            <person name="Lata P."/>
            <person name="Govindarajan S."/>
            <person name="Qi F."/>
            <person name="Li J.-L."/>
            <person name="Maurya S.K."/>
            <person name="Sahoo M.K."/>
        </authorList>
    </citation>
    <scope>NUCLEOTIDE SEQUENCE [LARGE SCALE GENOMIC DNA]</scope>
    <source>
        <strain evidence="2 3">AS1</strain>
    </source>
</reference>
<keyword evidence="1" id="KW-1133">Transmembrane helix</keyword>